<keyword evidence="3" id="KW-0238">DNA-binding</keyword>
<organism evidence="5 6">
    <name type="scientific">Rufibacter quisquiliarum</name>
    <dbReference type="NCBI Taxonomy" id="1549639"/>
    <lineage>
        <taxon>Bacteria</taxon>
        <taxon>Pseudomonadati</taxon>
        <taxon>Bacteroidota</taxon>
        <taxon>Cytophagia</taxon>
        <taxon>Cytophagales</taxon>
        <taxon>Hymenobacteraceae</taxon>
        <taxon>Rufibacter</taxon>
    </lineage>
</organism>
<keyword evidence="6" id="KW-1185">Reference proteome</keyword>
<feature type="domain" description="DNA mismatch repair proteins mutS family" evidence="4">
    <location>
        <begin position="246"/>
        <end position="423"/>
    </location>
</feature>
<evidence type="ECO:0000259" key="4">
    <source>
        <dbReference type="SMART" id="SM00534"/>
    </source>
</evidence>
<evidence type="ECO:0000313" key="6">
    <source>
        <dbReference type="Proteomes" id="UP000563094"/>
    </source>
</evidence>
<reference evidence="5 6" key="1">
    <citation type="submission" date="2020-08" db="EMBL/GenBank/DDBJ databases">
        <title>Genomic Encyclopedia of Type Strains, Phase IV (KMG-IV): sequencing the most valuable type-strain genomes for metagenomic binning, comparative biology and taxonomic classification.</title>
        <authorList>
            <person name="Goeker M."/>
        </authorList>
    </citation>
    <scope>NUCLEOTIDE SEQUENCE [LARGE SCALE GENOMIC DNA]</scope>
    <source>
        <strain evidence="5 6">DSM 29854</strain>
    </source>
</reference>
<evidence type="ECO:0000256" key="1">
    <source>
        <dbReference type="ARBA" id="ARBA00022741"/>
    </source>
</evidence>
<dbReference type="GO" id="GO:0006298">
    <property type="term" value="P:mismatch repair"/>
    <property type="evidence" value="ECO:0007669"/>
    <property type="project" value="InterPro"/>
</dbReference>
<dbReference type="PANTHER" id="PTHR11361:SF34">
    <property type="entry name" value="DNA MISMATCH REPAIR PROTEIN MSH1, MITOCHONDRIAL"/>
    <property type="match status" value="1"/>
</dbReference>
<evidence type="ECO:0000256" key="3">
    <source>
        <dbReference type="ARBA" id="ARBA00023125"/>
    </source>
</evidence>
<dbReference type="InterPro" id="IPR000432">
    <property type="entry name" value="DNA_mismatch_repair_MutS_C"/>
</dbReference>
<dbReference type="SMART" id="SM00534">
    <property type="entry name" value="MUTSac"/>
    <property type="match status" value="1"/>
</dbReference>
<dbReference type="Pfam" id="PF00488">
    <property type="entry name" value="MutS_V"/>
    <property type="match status" value="1"/>
</dbReference>
<dbReference type="EMBL" id="JACJIQ010000007">
    <property type="protein sequence ID" value="MBA9077424.1"/>
    <property type="molecule type" value="Genomic_DNA"/>
</dbReference>
<evidence type="ECO:0000256" key="2">
    <source>
        <dbReference type="ARBA" id="ARBA00022840"/>
    </source>
</evidence>
<dbReference type="GO" id="GO:0030983">
    <property type="term" value="F:mismatched DNA binding"/>
    <property type="evidence" value="ECO:0007669"/>
    <property type="project" value="InterPro"/>
</dbReference>
<comment type="caution">
    <text evidence="5">The sequence shown here is derived from an EMBL/GenBank/DDBJ whole genome shotgun (WGS) entry which is preliminary data.</text>
</comment>
<dbReference type="Proteomes" id="UP000563094">
    <property type="component" value="Unassembled WGS sequence"/>
</dbReference>
<dbReference type="InterPro" id="IPR027417">
    <property type="entry name" value="P-loop_NTPase"/>
</dbReference>
<sequence>MQLVQDLDGAQSILPFFDYTNTDLSRKRLQKLFSDVPATLAGVLERQETIKAFLANWPHLEHYNYQNIDFREAHAYSTQLLQQDPHEPQRLLGKQFTLLFQEKEVRQKKSKVVQLILLFDHLYSRFFSRLSKDSFPSSFQPALHSFYTFIKQAEVQRFSTFIKQNTFSNAQALEYEVKLQHLAPGLLTAAWEFLFLFEAYFSVAKGIQKQGFVFPQFQEGVFILKDFYHPLLKAPVKNSIALTKSENVVLLTGPNMSGKSTLLKSISICVYLARLGMAVPAAACTLPFYAALSININSKDNLESGYSHFMNELLSLKTAVKIAQAGKACFVVFDEIFKGTNADDAQALLLETVQGLGSLKGSLFFISTHFLNLKEHQQIQTPHVKKYHIPCALLDGKPVFTYQLAEGWTDVKIGKVLFEQVGLSALLKK</sequence>
<dbReference type="GO" id="GO:0005524">
    <property type="term" value="F:ATP binding"/>
    <property type="evidence" value="ECO:0007669"/>
    <property type="project" value="UniProtKB-KW"/>
</dbReference>
<evidence type="ECO:0000313" key="5">
    <source>
        <dbReference type="EMBL" id="MBA9077424.1"/>
    </source>
</evidence>
<dbReference type="PANTHER" id="PTHR11361">
    <property type="entry name" value="DNA MISMATCH REPAIR PROTEIN MUTS FAMILY MEMBER"/>
    <property type="match status" value="1"/>
</dbReference>
<keyword evidence="1" id="KW-0547">Nucleotide-binding</keyword>
<protein>
    <submittedName>
        <fullName evidence="5">DNA mismatch repair protein MutS</fullName>
    </submittedName>
</protein>
<dbReference type="SUPFAM" id="SSF52540">
    <property type="entry name" value="P-loop containing nucleoside triphosphate hydrolases"/>
    <property type="match status" value="1"/>
</dbReference>
<dbReference type="GO" id="GO:0140664">
    <property type="term" value="F:ATP-dependent DNA damage sensor activity"/>
    <property type="evidence" value="ECO:0007669"/>
    <property type="project" value="InterPro"/>
</dbReference>
<dbReference type="Gene3D" id="3.40.50.300">
    <property type="entry name" value="P-loop containing nucleotide triphosphate hydrolases"/>
    <property type="match status" value="1"/>
</dbReference>
<gene>
    <name evidence="5" type="ORF">FHS90_002137</name>
</gene>
<dbReference type="InterPro" id="IPR045076">
    <property type="entry name" value="MutS"/>
</dbReference>
<name>A0A839GCW0_9BACT</name>
<accession>A0A839GCW0</accession>
<proteinExistence type="predicted"/>
<dbReference type="AlphaFoldDB" id="A0A839GCW0"/>
<keyword evidence="2" id="KW-0067">ATP-binding</keyword>
<dbReference type="RefSeq" id="WP_182512967.1">
    <property type="nucleotide sequence ID" value="NZ_JACJIQ010000007.1"/>
</dbReference>